<dbReference type="Proteomes" id="UP000004465">
    <property type="component" value="Unassembled WGS sequence"/>
</dbReference>
<protein>
    <submittedName>
        <fullName evidence="1">Uncharacterized protein</fullName>
    </submittedName>
</protein>
<gene>
    <name evidence="1" type="ORF">HMPREF9706_01329</name>
</gene>
<keyword evidence="2" id="KW-1185">Reference proteome</keyword>
<reference evidence="1 2" key="1">
    <citation type="submission" date="2012-07" db="EMBL/GenBank/DDBJ databases">
        <title>The Genome Sequence of Facklamia hominis CCUG 36813.</title>
        <authorList>
            <consortium name="The Broad Institute Genome Sequencing Platform"/>
            <person name="Earl A."/>
            <person name="Ward D."/>
            <person name="Feldgarden M."/>
            <person name="Gevers D."/>
            <person name="Huys G."/>
            <person name="Walker B."/>
            <person name="Young S.K."/>
            <person name="Zeng Q."/>
            <person name="Gargeya S."/>
            <person name="Fitzgerald M."/>
            <person name="Haas B."/>
            <person name="Abouelleil A."/>
            <person name="Alvarado L."/>
            <person name="Arachchi H.M."/>
            <person name="Berlin A.M."/>
            <person name="Chapman S.B."/>
            <person name="Goldberg J."/>
            <person name="Griggs A."/>
            <person name="Gujja S."/>
            <person name="Hansen M."/>
            <person name="Howarth C."/>
            <person name="Imamovic A."/>
            <person name="Larimer J."/>
            <person name="McCowen C."/>
            <person name="Montmayeur A."/>
            <person name="Murphy C."/>
            <person name="Neiman D."/>
            <person name="Pearson M."/>
            <person name="Priest M."/>
            <person name="Roberts A."/>
            <person name="Saif S."/>
            <person name="Shea T."/>
            <person name="Sisk P."/>
            <person name="Sykes S."/>
            <person name="Wortman J."/>
            <person name="Nusbaum C."/>
            <person name="Birren B."/>
        </authorList>
    </citation>
    <scope>NUCLEOTIDE SEQUENCE [LARGE SCALE GENOMIC DNA]</scope>
    <source>
        <strain evidence="1 2">CCUG 36813</strain>
    </source>
</reference>
<accession>K1MGH9</accession>
<proteinExistence type="predicted"/>
<dbReference type="STRING" id="883111.HMPREF9706_01329"/>
<sequence length="53" mass="6040">MHQFLLISCDISPYSVSVGDREGNLILIECKEVYEEGQEDGHHVVHLVTTERL</sequence>
<evidence type="ECO:0000313" key="2">
    <source>
        <dbReference type="Proteomes" id="UP000004465"/>
    </source>
</evidence>
<organism evidence="1 2">
    <name type="scientific">Facklamia hominis CCUG 36813</name>
    <dbReference type="NCBI Taxonomy" id="883111"/>
    <lineage>
        <taxon>Bacteria</taxon>
        <taxon>Bacillati</taxon>
        <taxon>Bacillota</taxon>
        <taxon>Bacilli</taxon>
        <taxon>Lactobacillales</taxon>
        <taxon>Aerococcaceae</taxon>
        <taxon>Facklamia</taxon>
    </lineage>
</organism>
<dbReference type="AlphaFoldDB" id="K1MGH9"/>
<dbReference type="HOGENOM" id="CLU_3061711_0_0_9"/>
<dbReference type="EMBL" id="AGZD01000007">
    <property type="protein sequence ID" value="EKB55139.1"/>
    <property type="molecule type" value="Genomic_DNA"/>
</dbReference>
<comment type="caution">
    <text evidence="1">The sequence shown here is derived from an EMBL/GenBank/DDBJ whole genome shotgun (WGS) entry which is preliminary data.</text>
</comment>
<name>K1MGH9_9LACT</name>
<evidence type="ECO:0000313" key="1">
    <source>
        <dbReference type="EMBL" id="EKB55139.1"/>
    </source>
</evidence>